<reference evidence="3" key="1">
    <citation type="submission" date="2020-02" db="EMBL/GenBank/DDBJ databases">
        <title>Genomic and physiological characterization of two novel Nitrospinaceae genera.</title>
        <authorList>
            <person name="Mueller A.J."/>
            <person name="Jung M.-Y."/>
            <person name="Strachan C.R."/>
            <person name="Herbold C.W."/>
            <person name="Kirkegaard R.H."/>
            <person name="Daims H."/>
        </authorList>
    </citation>
    <scope>NUCLEOTIDE SEQUENCE [LARGE SCALE GENOMIC DNA]</scope>
</reference>
<sequence>MFGAEREIRIAIQRKWTEMNFKSLSVKSSALAIAFSACLALAGTAFAQTSEIELNDGSVIQGKVVSFANGVYKIQTNSMGVVSIPEAKINSIHKRGASRSGSAPAVSSSGNVQQQIESMKSQMMSDPKTLERIQSLQNNPAVQRILKDPNLMKAIQQGDLNQLGQNSDIQSLMNDQKVREIFETNR</sequence>
<gene>
    <name evidence="2" type="ORF">G3M78_05400</name>
</gene>
<protein>
    <recommendedName>
        <fullName evidence="4">STI1 domain-containing protein</fullName>
    </recommendedName>
</protein>
<feature type="chain" id="PRO_5032556858" description="STI1 domain-containing protein" evidence="1">
    <location>
        <begin position="48"/>
        <end position="186"/>
    </location>
</feature>
<evidence type="ECO:0000256" key="1">
    <source>
        <dbReference type="SAM" id="SignalP"/>
    </source>
</evidence>
<dbReference type="AlphaFoldDB" id="A0A7T0G2Y9"/>
<dbReference type="Proteomes" id="UP000594464">
    <property type="component" value="Chromosome"/>
</dbReference>
<keyword evidence="1" id="KW-0732">Signal</keyword>
<dbReference type="EMBL" id="CP048620">
    <property type="protein sequence ID" value="QPJ64850.1"/>
    <property type="molecule type" value="Genomic_DNA"/>
</dbReference>
<name>A0A7T0G2Y9_9BACT</name>
<organism evidence="2 3">
    <name type="scientific">Candidatus Nitrohelix vancouverensis</name>
    <dbReference type="NCBI Taxonomy" id="2705534"/>
    <lineage>
        <taxon>Bacteria</taxon>
        <taxon>Pseudomonadati</taxon>
        <taxon>Nitrospinota/Tectimicrobiota group</taxon>
        <taxon>Nitrospinota</taxon>
        <taxon>Nitrospinia</taxon>
        <taxon>Nitrospinales</taxon>
        <taxon>Nitrospinaceae</taxon>
        <taxon>Candidatus Nitrohelix</taxon>
    </lineage>
</organism>
<dbReference type="KEGG" id="nva:G3M78_05400"/>
<evidence type="ECO:0000313" key="3">
    <source>
        <dbReference type="Proteomes" id="UP000594464"/>
    </source>
</evidence>
<evidence type="ECO:0000313" key="2">
    <source>
        <dbReference type="EMBL" id="QPJ64850.1"/>
    </source>
</evidence>
<evidence type="ECO:0008006" key="4">
    <source>
        <dbReference type="Google" id="ProtNLM"/>
    </source>
</evidence>
<feature type="signal peptide" evidence="1">
    <location>
        <begin position="1"/>
        <end position="47"/>
    </location>
</feature>
<dbReference type="Gene3D" id="1.10.260.100">
    <property type="match status" value="1"/>
</dbReference>
<accession>A0A7T0G2Y9</accession>
<proteinExistence type="predicted"/>